<sequence length="778" mass="91297">MWLWHVFFLLFCLEPLELCLSMRGVIVKNDPRHRNGHGNILSHRVPSGITWNLSFISQPIRHVAFDPLRCTQVGRTLTPGINSASTTLIKGDRSLCHGRSGVIYAVSLSSGYLNASDKYHGTDDHPLQSHIRLYAKDKPRHFALRSFFGSVNKVFTDAEYDHRLELNRKYDNITDENDDSGLPLAPENEDYDVDDGVPPEDGDMTRPPSPKEDWFLKRMARGRRFWHKYFAEPSQQSLRFYNLVKMKHDLKYCNRVVRREYTELRPEIKQRVVDGKLQKLTPRERNLNKSRIQVKRTVVGFDNSSEDSNILILLTLPQRRLVHMVERIRLPHLLALRNYEMLRLLRDSMLFMSKPNIFESTVDFLLTVSRFNMDYSGDIPLLTDLPDKTQKRYRPMIYARIGRIRNDPFADHLLKVRSSRPDTIREPFPIFEHNRNSVFKRFLDACDSLINHRLANSEYDFDAVMDRNFSDNFKDTMPEYSTKESVNRIDYPVVVSFSKEMSQYLSEPMLPPSEAIKSTSTVSRDKDTENQEPPARDVSRGSKIPWSVDEVKEMLRRMHKIGLSKPSTIIDRMRRLHCDLGFSFEDILWIGRTRPQVLRYGNFYNRCLELYDSDEGFTFGDIINIVHKYPNVLTFNVPRTVRPKIRYYRRVMRRSIGDIIDFPKCLSYSLYDRIIPRHIAVMNKIYKGQFLKVYRFLFESGFYKGYGQTVTDERIPDILPPDHSKYMAVYDQVNSDITFEILIKYDDALFQQHFNLSYRDLIQGKEDALKIPLPTDVL</sequence>
<evidence type="ECO:0000256" key="4">
    <source>
        <dbReference type="SAM" id="SignalP"/>
    </source>
</evidence>
<dbReference type="PANTHER" id="PTHR13068:SF112">
    <property type="entry name" value="TRANSCRIPTION TERMINATION FACTOR 3, MITOCHONDRIAL"/>
    <property type="match status" value="1"/>
</dbReference>
<reference evidence="5 6" key="1">
    <citation type="journal article" date="2007" name="PLoS Pathog.">
        <title>Genome sequence of Babesia bovis and comparative analysis of apicomplexan hemoprotozoa.</title>
        <authorList>
            <person name="Brayton K.A."/>
            <person name="Lau A.O.T."/>
            <person name="Herndon D.R."/>
            <person name="Hannick L."/>
            <person name="Kappmeyer L.S."/>
            <person name="Berens S.J."/>
            <person name="Bidwell S.L."/>
            <person name="Brown W.C."/>
            <person name="Crabtree J."/>
            <person name="Fadrosh D."/>
            <person name="Feldblum T."/>
            <person name="Forberger H.A."/>
            <person name="Haas B.J."/>
            <person name="Howell J.M."/>
            <person name="Khouri H."/>
            <person name="Koo H."/>
            <person name="Mann D.J."/>
            <person name="Norimine J."/>
            <person name="Paulsen I.T."/>
            <person name="Radune D."/>
            <person name="Ren Q."/>
            <person name="Smith R.K. Jr."/>
            <person name="Suarez C.E."/>
            <person name="White O."/>
            <person name="Wortman J.R."/>
            <person name="Knowles D.P. Jr."/>
            <person name="McElwain T.F."/>
            <person name="Nene V.M."/>
        </authorList>
    </citation>
    <scope>NUCLEOTIDE SEQUENCE [LARGE SCALE GENOMIC DNA]</scope>
    <source>
        <strain evidence="5">T2Bo</strain>
    </source>
</reference>
<gene>
    <name evidence="5" type="ORF">BBOV_IV009240</name>
</gene>
<comment type="caution">
    <text evidence="5">The sequence shown here is derived from an EMBL/GenBank/DDBJ whole genome shotgun (WGS) entry which is preliminary data.</text>
</comment>
<organism evidence="5 6">
    <name type="scientific">Babesia bovis</name>
    <dbReference type="NCBI Taxonomy" id="5865"/>
    <lineage>
        <taxon>Eukaryota</taxon>
        <taxon>Sar</taxon>
        <taxon>Alveolata</taxon>
        <taxon>Apicomplexa</taxon>
        <taxon>Aconoidasida</taxon>
        <taxon>Piroplasmida</taxon>
        <taxon>Babesiidae</taxon>
        <taxon>Babesia</taxon>
    </lineage>
</organism>
<dbReference type="OMA" id="WHKFFAK"/>
<dbReference type="InterPro" id="IPR038538">
    <property type="entry name" value="MTERF_sf"/>
</dbReference>
<name>A7ARV9_BABBO</name>
<dbReference type="PANTHER" id="PTHR13068">
    <property type="entry name" value="CGI-12 PROTEIN-RELATED"/>
    <property type="match status" value="1"/>
</dbReference>
<proteinExistence type="inferred from homology"/>
<dbReference type="VEuPathDB" id="PiroplasmaDB:BBOV_IV009240"/>
<feature type="compositionally biased region" description="Basic and acidic residues" evidence="3">
    <location>
        <begin position="523"/>
        <end position="540"/>
    </location>
</feature>
<dbReference type="KEGG" id="bbo:BBOV_IV009240"/>
<dbReference type="Proteomes" id="UP000002173">
    <property type="component" value="Unassembled WGS sequence"/>
</dbReference>
<reference evidence="6" key="3">
    <citation type="journal article" date="2021" name="Int. J. Parasitol.">
        <title>Comparative analysis of gene expression between Babesia bovis blood stages and kinetes allowed by improved genome annotation.</title>
        <authorList>
            <person name="Ueti M.W."/>
            <person name="Johnson W.C."/>
            <person name="Kappmeyer L.S."/>
            <person name="Herndon D.R."/>
            <person name="Mousel M.R."/>
            <person name="Reif K.E."/>
            <person name="Taus N.S."/>
            <person name="Ifeonu O.O."/>
            <person name="Silva J.C."/>
            <person name="Suarez C.E."/>
            <person name="Brayton K.A."/>
        </authorList>
    </citation>
    <scope>NUCLEOTIDE SEQUENCE [LARGE SCALE GENOMIC DNA]</scope>
</reference>
<dbReference type="GO" id="GO:0003676">
    <property type="term" value="F:nucleic acid binding"/>
    <property type="evidence" value="ECO:0007669"/>
    <property type="project" value="InterPro"/>
</dbReference>
<feature type="compositionally biased region" description="Acidic residues" evidence="3">
    <location>
        <begin position="187"/>
        <end position="202"/>
    </location>
</feature>
<evidence type="ECO:0008006" key="7">
    <source>
        <dbReference type="Google" id="ProtNLM"/>
    </source>
</evidence>
<feature type="signal peptide" evidence="4">
    <location>
        <begin position="1"/>
        <end position="19"/>
    </location>
</feature>
<dbReference type="AlphaFoldDB" id="A7ARV9"/>
<evidence type="ECO:0000256" key="2">
    <source>
        <dbReference type="ARBA" id="ARBA00022946"/>
    </source>
</evidence>
<evidence type="ECO:0000256" key="1">
    <source>
        <dbReference type="ARBA" id="ARBA00007692"/>
    </source>
</evidence>
<dbReference type="InterPro" id="IPR003690">
    <property type="entry name" value="MTERF"/>
</dbReference>
<dbReference type="Pfam" id="PF02536">
    <property type="entry name" value="mTERF"/>
    <property type="match status" value="1"/>
</dbReference>
<comment type="similarity">
    <text evidence="1">Belongs to the mTERF family.</text>
</comment>
<keyword evidence="6" id="KW-1185">Reference proteome</keyword>
<dbReference type="InParanoid" id="A7ARV9"/>
<protein>
    <recommendedName>
        <fullName evidence="7">mTERF domain-containing protein 1, mitochondrial</fullName>
    </recommendedName>
</protein>
<dbReference type="RefSeq" id="XP_001610846.1">
    <property type="nucleotide sequence ID" value="XM_001610796.1"/>
</dbReference>
<reference evidence="6" key="2">
    <citation type="journal article" date="2020" name="Data Brief">
        <title>Transcriptome dataset of Babesia bovis life stages within vertebrate and invertebrate hosts.</title>
        <authorList>
            <person name="Ueti M.W."/>
            <person name="Johnson W.C."/>
            <person name="Kappmeyer L.S."/>
            <person name="Herndon D.R."/>
            <person name="Mousel M.R."/>
            <person name="Reif K.E."/>
            <person name="Taus N.S."/>
            <person name="Ifeonu O.O."/>
            <person name="Silva J.C."/>
            <person name="Suarez C.E."/>
            <person name="Brayton K.A."/>
        </authorList>
    </citation>
    <scope>NUCLEOTIDE SEQUENCE [LARGE SCALE GENOMIC DNA]</scope>
</reference>
<dbReference type="Gene3D" id="1.25.70.10">
    <property type="entry name" value="Transcription termination factor 3, mitochondrial"/>
    <property type="match status" value="1"/>
</dbReference>
<dbReference type="EMBL" id="AAXT01000002">
    <property type="protein sequence ID" value="EDO07278.1"/>
    <property type="molecule type" value="Genomic_DNA"/>
</dbReference>
<evidence type="ECO:0000256" key="3">
    <source>
        <dbReference type="SAM" id="MobiDB-lite"/>
    </source>
</evidence>
<evidence type="ECO:0000313" key="6">
    <source>
        <dbReference type="Proteomes" id="UP000002173"/>
    </source>
</evidence>
<feature type="region of interest" description="Disordered" evidence="3">
    <location>
        <begin position="508"/>
        <end position="541"/>
    </location>
</feature>
<dbReference type="STRING" id="5865.A7ARV9"/>
<dbReference type="eggNOG" id="KOG1267">
    <property type="taxonomic scope" value="Eukaryota"/>
</dbReference>
<feature type="region of interest" description="Disordered" evidence="3">
    <location>
        <begin position="172"/>
        <end position="211"/>
    </location>
</feature>
<dbReference type="SMART" id="SM00733">
    <property type="entry name" value="Mterf"/>
    <property type="match status" value="3"/>
</dbReference>
<dbReference type="GeneID" id="5479080"/>
<keyword evidence="2" id="KW-0809">Transit peptide</keyword>
<accession>A7ARV9</accession>
<evidence type="ECO:0000313" key="5">
    <source>
        <dbReference type="EMBL" id="EDO07278.1"/>
    </source>
</evidence>
<feature type="chain" id="PRO_5002706902" description="mTERF domain-containing protein 1, mitochondrial" evidence="4">
    <location>
        <begin position="20"/>
        <end position="778"/>
    </location>
</feature>
<keyword evidence="4" id="KW-0732">Signal</keyword>